<dbReference type="EMBL" id="FQXQ01000003">
    <property type="protein sequence ID" value="SHH76187.1"/>
    <property type="molecule type" value="Genomic_DNA"/>
</dbReference>
<gene>
    <name evidence="1" type="ORF">SAMN05444281_1903</name>
</gene>
<accession>A0A1M5VLT6</accession>
<reference evidence="2" key="1">
    <citation type="submission" date="2016-11" db="EMBL/GenBank/DDBJ databases">
        <authorList>
            <person name="Varghese N."/>
            <person name="Submissions S."/>
        </authorList>
    </citation>
    <scope>NUCLEOTIDE SEQUENCE [LARGE SCALE GENOMIC DNA]</scope>
    <source>
        <strain evidence="2">DSM 100572</strain>
    </source>
</reference>
<dbReference type="Pfam" id="PF15418">
    <property type="entry name" value="DUF4625"/>
    <property type="match status" value="1"/>
</dbReference>
<evidence type="ECO:0000313" key="1">
    <source>
        <dbReference type="EMBL" id="SHH76187.1"/>
    </source>
</evidence>
<dbReference type="STRING" id="1195760.SAMN05444281_1903"/>
<dbReference type="InterPro" id="IPR027829">
    <property type="entry name" value="DUF4625"/>
</dbReference>
<dbReference type="AlphaFoldDB" id="A0A1M5VLT6"/>
<protein>
    <recommendedName>
        <fullName evidence="3">DUF4625 domain-containing protein</fullName>
    </recommendedName>
</protein>
<evidence type="ECO:0008006" key="3">
    <source>
        <dbReference type="Google" id="ProtNLM"/>
    </source>
</evidence>
<evidence type="ECO:0000313" key="2">
    <source>
        <dbReference type="Proteomes" id="UP000184109"/>
    </source>
</evidence>
<dbReference type="Proteomes" id="UP000184109">
    <property type="component" value="Unassembled WGS sequence"/>
</dbReference>
<name>A0A1M5VLT6_9FLAO</name>
<dbReference type="OrthoDB" id="670730at2"/>
<organism evidence="1 2">
    <name type="scientific">Wenyingzhuangia marina</name>
    <dbReference type="NCBI Taxonomy" id="1195760"/>
    <lineage>
        <taxon>Bacteria</taxon>
        <taxon>Pseudomonadati</taxon>
        <taxon>Bacteroidota</taxon>
        <taxon>Flavobacteriia</taxon>
        <taxon>Flavobacteriales</taxon>
        <taxon>Flavobacteriaceae</taxon>
        <taxon>Wenyingzhuangia</taxon>
    </lineage>
</organism>
<dbReference type="RefSeq" id="WP_073120843.1">
    <property type="nucleotide sequence ID" value="NZ_BMEN01000003.1"/>
</dbReference>
<proteinExistence type="predicted"/>
<sequence>MKFLKPYFILWLMVVTACSTDNDIDKDLDKPTITVNYDGGFPQGCEQLQRGNTYIIKAKVTDNLALASYSIDIHNNFDHHTHDDQGKICDLEPIKTPVNPLIFKENFKIEGNLKEQEIEIELNLPESIDTGDYHCALSVTDQTGWNTRTSIDIKIVE</sequence>
<dbReference type="PROSITE" id="PS51257">
    <property type="entry name" value="PROKAR_LIPOPROTEIN"/>
    <property type="match status" value="1"/>
</dbReference>
<keyword evidence="2" id="KW-1185">Reference proteome</keyword>